<keyword evidence="6 14" id="KW-0479">Metal-binding</keyword>
<dbReference type="AlphaFoldDB" id="A0AAU7CBM4"/>
<keyword evidence="8 14" id="KW-0862">Zinc</keyword>
<evidence type="ECO:0000256" key="14">
    <source>
        <dbReference type="PIRSR" id="PIRSR606262-3"/>
    </source>
</evidence>
<evidence type="ECO:0000313" key="17">
    <source>
        <dbReference type="EMBL" id="XBH02503.1"/>
    </source>
</evidence>
<organism evidence="17">
    <name type="scientific">Singulisphaera sp. Ch08</name>
    <dbReference type="NCBI Taxonomy" id="3120278"/>
    <lineage>
        <taxon>Bacteria</taxon>
        <taxon>Pseudomonadati</taxon>
        <taxon>Planctomycetota</taxon>
        <taxon>Planctomycetia</taxon>
        <taxon>Isosphaerales</taxon>
        <taxon>Isosphaeraceae</taxon>
        <taxon>Singulisphaera</taxon>
    </lineage>
</organism>
<name>A0AAU7CBM4_9BACT</name>
<dbReference type="GO" id="GO:0008270">
    <property type="term" value="F:zinc ion binding"/>
    <property type="evidence" value="ECO:0007669"/>
    <property type="project" value="UniProtKB-UniRule"/>
</dbReference>
<dbReference type="RefSeq" id="WP_406695244.1">
    <property type="nucleotide sequence ID" value="NZ_CP155447.1"/>
</dbReference>
<dbReference type="SUPFAM" id="SSF53927">
    <property type="entry name" value="Cytidine deaminase-like"/>
    <property type="match status" value="1"/>
</dbReference>
<dbReference type="PANTHER" id="PTHR11644">
    <property type="entry name" value="CYTIDINE DEAMINASE"/>
    <property type="match status" value="1"/>
</dbReference>
<accession>A0AAU7CBM4</accession>
<dbReference type="InterPro" id="IPR016192">
    <property type="entry name" value="APOBEC/CMP_deaminase_Zn-bd"/>
</dbReference>
<dbReference type="InterPro" id="IPR002125">
    <property type="entry name" value="CMP_dCMP_dom"/>
</dbReference>
<comment type="similarity">
    <text evidence="3 15">Belongs to the cytidine and deoxycytidylate deaminase family.</text>
</comment>
<evidence type="ECO:0000256" key="13">
    <source>
        <dbReference type="PIRSR" id="PIRSR606262-2"/>
    </source>
</evidence>
<comment type="catalytic activity">
    <reaction evidence="10 15">
        <text>2'-deoxycytidine + H2O + H(+) = 2'-deoxyuridine + NH4(+)</text>
        <dbReference type="Rhea" id="RHEA:13433"/>
        <dbReference type="ChEBI" id="CHEBI:15377"/>
        <dbReference type="ChEBI" id="CHEBI:15378"/>
        <dbReference type="ChEBI" id="CHEBI:15698"/>
        <dbReference type="ChEBI" id="CHEBI:16450"/>
        <dbReference type="ChEBI" id="CHEBI:28938"/>
        <dbReference type="EC" id="3.5.4.5"/>
    </reaction>
</comment>
<dbReference type="Gene3D" id="3.40.140.10">
    <property type="entry name" value="Cytidine Deaminase, domain 2"/>
    <property type="match status" value="1"/>
</dbReference>
<evidence type="ECO:0000256" key="7">
    <source>
        <dbReference type="ARBA" id="ARBA00022801"/>
    </source>
</evidence>
<evidence type="ECO:0000256" key="12">
    <source>
        <dbReference type="PIRSR" id="PIRSR606262-1"/>
    </source>
</evidence>
<comment type="cofactor">
    <cofactor evidence="1 14 15">
        <name>Zn(2+)</name>
        <dbReference type="ChEBI" id="CHEBI:29105"/>
    </cofactor>
</comment>
<protein>
    <recommendedName>
        <fullName evidence="5 15">Cytidine deaminase</fullName>
        <ecNumber evidence="4 15">3.5.4.5</ecNumber>
    </recommendedName>
    <alternativeName>
        <fullName evidence="9 15">Cytidine aminohydrolase</fullName>
    </alternativeName>
</protein>
<evidence type="ECO:0000256" key="2">
    <source>
        <dbReference type="ARBA" id="ARBA00003949"/>
    </source>
</evidence>
<dbReference type="GO" id="GO:0055086">
    <property type="term" value="P:nucleobase-containing small molecule metabolic process"/>
    <property type="evidence" value="ECO:0007669"/>
    <property type="project" value="UniProtKB-ARBA"/>
</dbReference>
<evidence type="ECO:0000256" key="5">
    <source>
        <dbReference type="ARBA" id="ARBA00018266"/>
    </source>
</evidence>
<dbReference type="InterPro" id="IPR016193">
    <property type="entry name" value="Cytidine_deaminase-like"/>
</dbReference>
<dbReference type="InterPro" id="IPR050202">
    <property type="entry name" value="Cyt/Deoxycyt_deaminase"/>
</dbReference>
<feature type="binding site" evidence="14">
    <location>
        <position position="96"/>
    </location>
    <ligand>
        <name>Zn(2+)</name>
        <dbReference type="ChEBI" id="CHEBI:29105"/>
        <note>catalytic</note>
    </ligand>
</feature>
<evidence type="ECO:0000256" key="15">
    <source>
        <dbReference type="RuleBase" id="RU364006"/>
    </source>
</evidence>
<dbReference type="PROSITE" id="PS00903">
    <property type="entry name" value="CYT_DCMP_DEAMINASES_1"/>
    <property type="match status" value="1"/>
</dbReference>
<dbReference type="PANTHER" id="PTHR11644:SF2">
    <property type="entry name" value="CYTIDINE DEAMINASE"/>
    <property type="match status" value="1"/>
</dbReference>
<dbReference type="GO" id="GO:0042802">
    <property type="term" value="F:identical protein binding"/>
    <property type="evidence" value="ECO:0007669"/>
    <property type="project" value="UniProtKB-ARBA"/>
</dbReference>
<dbReference type="GO" id="GO:0072527">
    <property type="term" value="P:pyrimidine-containing compound metabolic process"/>
    <property type="evidence" value="ECO:0007669"/>
    <property type="project" value="UniProtKB-ARBA"/>
</dbReference>
<dbReference type="GO" id="GO:0004126">
    <property type="term" value="F:cytidine deaminase activity"/>
    <property type="evidence" value="ECO:0007669"/>
    <property type="project" value="UniProtKB-UniRule"/>
</dbReference>
<feature type="binding site" evidence="13">
    <location>
        <begin position="43"/>
        <end position="49"/>
    </location>
    <ligand>
        <name>substrate</name>
    </ligand>
</feature>
<feature type="domain" description="CMP/dCMP-type deaminase" evidence="16">
    <location>
        <begin position="3"/>
        <end position="131"/>
    </location>
</feature>
<dbReference type="NCBIfam" id="TIGR01354">
    <property type="entry name" value="cyt_deam_tetra"/>
    <property type="match status" value="1"/>
</dbReference>
<evidence type="ECO:0000256" key="10">
    <source>
        <dbReference type="ARBA" id="ARBA00049252"/>
    </source>
</evidence>
<gene>
    <name evidence="17" type="ORF">V5E97_29835</name>
</gene>
<dbReference type="EC" id="3.5.4.5" evidence="4 15"/>
<evidence type="ECO:0000256" key="6">
    <source>
        <dbReference type="ARBA" id="ARBA00022723"/>
    </source>
</evidence>
<evidence type="ECO:0000256" key="3">
    <source>
        <dbReference type="ARBA" id="ARBA00006576"/>
    </source>
</evidence>
<dbReference type="PROSITE" id="PS51747">
    <property type="entry name" value="CYT_DCMP_DEAMINASES_2"/>
    <property type="match status" value="1"/>
</dbReference>
<keyword evidence="7 15" id="KW-0378">Hydrolase</keyword>
<evidence type="ECO:0000256" key="1">
    <source>
        <dbReference type="ARBA" id="ARBA00001947"/>
    </source>
</evidence>
<dbReference type="GO" id="GO:0005829">
    <property type="term" value="C:cytosol"/>
    <property type="evidence" value="ECO:0007669"/>
    <property type="project" value="TreeGrafter"/>
</dbReference>
<evidence type="ECO:0000256" key="8">
    <source>
        <dbReference type="ARBA" id="ARBA00022833"/>
    </source>
</evidence>
<feature type="binding site" evidence="14">
    <location>
        <position position="93"/>
    </location>
    <ligand>
        <name>Zn(2+)</name>
        <dbReference type="ChEBI" id="CHEBI:29105"/>
        <note>catalytic</note>
    </ligand>
</feature>
<feature type="active site" description="Proton donor" evidence="12">
    <location>
        <position position="56"/>
    </location>
</feature>
<dbReference type="EMBL" id="CP155447">
    <property type="protein sequence ID" value="XBH02503.1"/>
    <property type="molecule type" value="Genomic_DNA"/>
</dbReference>
<evidence type="ECO:0000256" key="11">
    <source>
        <dbReference type="ARBA" id="ARBA00049558"/>
    </source>
</evidence>
<reference evidence="17" key="1">
    <citation type="submission" date="2024-05" db="EMBL/GenBank/DDBJ databases">
        <title>Planctomycetes of the genus Singulisphaera possess chitinolytic capabilities.</title>
        <authorList>
            <person name="Ivanova A."/>
        </authorList>
    </citation>
    <scope>NUCLEOTIDE SEQUENCE</scope>
    <source>
        <strain evidence="17">Ch08T</strain>
    </source>
</reference>
<comment type="function">
    <text evidence="2 15">This enzyme scavenges exogenous and endogenous cytidine and 2'-deoxycytidine for UMP synthesis.</text>
</comment>
<dbReference type="NCBIfam" id="NF004064">
    <property type="entry name" value="PRK05578.1"/>
    <property type="match status" value="1"/>
</dbReference>
<dbReference type="Pfam" id="PF00383">
    <property type="entry name" value="dCMP_cyt_deam_1"/>
    <property type="match status" value="1"/>
</dbReference>
<evidence type="ECO:0000256" key="9">
    <source>
        <dbReference type="ARBA" id="ARBA00032005"/>
    </source>
</evidence>
<sequence length="136" mass="14076">MAVLMAELLKAARLASRSAYCPYSKFHVGAAVLAGGRIFTGANVENASYGLTICAERTAIFAAILAGEVAIDALALACVDAPTDAEPGLLMPCGACRQVLAEFARPETPIAVDCAGTYTLGELLPLTFRLRGATGR</sequence>
<evidence type="ECO:0000259" key="16">
    <source>
        <dbReference type="PROSITE" id="PS51747"/>
    </source>
</evidence>
<feature type="binding site" evidence="14">
    <location>
        <position position="54"/>
    </location>
    <ligand>
        <name>Zn(2+)</name>
        <dbReference type="ChEBI" id="CHEBI:29105"/>
        <note>catalytic</note>
    </ligand>
</feature>
<proteinExistence type="inferred from homology"/>
<comment type="catalytic activity">
    <reaction evidence="11 15">
        <text>cytidine + H2O + H(+) = uridine + NH4(+)</text>
        <dbReference type="Rhea" id="RHEA:16069"/>
        <dbReference type="ChEBI" id="CHEBI:15377"/>
        <dbReference type="ChEBI" id="CHEBI:15378"/>
        <dbReference type="ChEBI" id="CHEBI:16704"/>
        <dbReference type="ChEBI" id="CHEBI:17562"/>
        <dbReference type="ChEBI" id="CHEBI:28938"/>
        <dbReference type="EC" id="3.5.4.5"/>
    </reaction>
</comment>
<evidence type="ECO:0000256" key="4">
    <source>
        <dbReference type="ARBA" id="ARBA00012783"/>
    </source>
</evidence>
<dbReference type="InterPro" id="IPR006262">
    <property type="entry name" value="Cyt_deam_tetra"/>
</dbReference>
<dbReference type="CDD" id="cd01283">
    <property type="entry name" value="cytidine_deaminase"/>
    <property type="match status" value="1"/>
</dbReference>